<evidence type="ECO:0000256" key="9">
    <source>
        <dbReference type="ARBA" id="ARBA00022827"/>
    </source>
</evidence>
<dbReference type="EMBL" id="CP011058">
    <property type="protein sequence ID" value="AJY73986.1"/>
    <property type="molecule type" value="Genomic_DNA"/>
</dbReference>
<keyword evidence="10" id="KW-0315">Glutamine amidotransferase</keyword>
<keyword evidence="11" id="KW-0560">Oxidoreductase</keyword>
<dbReference type="InterPro" id="IPR006982">
    <property type="entry name" value="Glu_synth_centr_N"/>
</dbReference>
<dbReference type="InterPro" id="IPR017932">
    <property type="entry name" value="GATase_2_dom"/>
</dbReference>
<dbReference type="GO" id="GO:0019676">
    <property type="term" value="P:ammonia assimilation cycle"/>
    <property type="evidence" value="ECO:0007669"/>
    <property type="project" value="TreeGrafter"/>
</dbReference>
<evidence type="ECO:0000256" key="5">
    <source>
        <dbReference type="ARBA" id="ARBA00022605"/>
    </source>
</evidence>
<dbReference type="FunFam" id="3.20.20.70:FF:000053">
    <property type="entry name" value="Glutamate synthase large subunit"/>
    <property type="match status" value="1"/>
</dbReference>
<dbReference type="STRING" id="1126833.VN24_04350"/>
<evidence type="ECO:0000313" key="20">
    <source>
        <dbReference type="Proteomes" id="UP000032633"/>
    </source>
</evidence>
<dbReference type="InterPro" id="IPR036485">
    <property type="entry name" value="Glu_synth_asu_C_sf"/>
</dbReference>
<dbReference type="Gene3D" id="2.160.20.60">
    <property type="entry name" value="Glutamate synthase, alpha subunit, C-terminal domain"/>
    <property type="match status" value="1"/>
</dbReference>
<dbReference type="PATRIC" id="fig|1126833.4.peg.955"/>
<protein>
    <submittedName>
        <fullName evidence="19">Glutamate synthase</fullName>
    </submittedName>
</protein>
<comment type="cofactor">
    <cofactor evidence="3">
        <name>FAD</name>
        <dbReference type="ChEBI" id="CHEBI:57692"/>
    </cofactor>
</comment>
<dbReference type="GO" id="GO:0006537">
    <property type="term" value="P:glutamate biosynthetic process"/>
    <property type="evidence" value="ECO:0007669"/>
    <property type="project" value="UniProtKB-KW"/>
</dbReference>
<dbReference type="Proteomes" id="UP000032633">
    <property type="component" value="Chromosome"/>
</dbReference>
<dbReference type="Pfam" id="PF01645">
    <property type="entry name" value="Glu_synthase"/>
    <property type="match status" value="1"/>
</dbReference>
<dbReference type="SUPFAM" id="SSF56235">
    <property type="entry name" value="N-terminal nucleophile aminohydrolases (Ntn hydrolases)"/>
    <property type="match status" value="1"/>
</dbReference>
<evidence type="ECO:0000256" key="7">
    <source>
        <dbReference type="ARBA" id="ARBA00022643"/>
    </source>
</evidence>
<evidence type="ECO:0000256" key="4">
    <source>
        <dbReference type="ARBA" id="ARBA00009716"/>
    </source>
</evidence>
<dbReference type="SUPFAM" id="SSF51395">
    <property type="entry name" value="FMN-linked oxidoreductases"/>
    <property type="match status" value="1"/>
</dbReference>
<dbReference type="InterPro" id="IPR029055">
    <property type="entry name" value="Ntn_hydrolases_N"/>
</dbReference>
<dbReference type="GO" id="GO:0051538">
    <property type="term" value="F:3 iron, 4 sulfur cluster binding"/>
    <property type="evidence" value="ECO:0007669"/>
    <property type="project" value="UniProtKB-KW"/>
</dbReference>
<evidence type="ECO:0000256" key="6">
    <source>
        <dbReference type="ARBA" id="ARBA00022630"/>
    </source>
</evidence>
<evidence type="ECO:0000256" key="2">
    <source>
        <dbReference type="ARBA" id="ARBA00001927"/>
    </source>
</evidence>
<reference evidence="19 20" key="1">
    <citation type="journal article" date="2015" name="J. Biotechnol.">
        <title>Complete genome sequence of Paenibacillus beijingensis 7188(T) (=DSM 24997(T)), a novel rhizobacterium from jujube garden soil.</title>
        <authorList>
            <person name="Kwak Y."/>
            <person name="Shin J.H."/>
        </authorList>
    </citation>
    <scope>NUCLEOTIDE SEQUENCE [LARGE SCALE GENOMIC DNA]</scope>
    <source>
        <strain evidence="19 20">DSM 24997</strain>
    </source>
</reference>
<evidence type="ECO:0000256" key="14">
    <source>
        <dbReference type="ARBA" id="ARBA00023164"/>
    </source>
</evidence>
<evidence type="ECO:0000256" key="16">
    <source>
        <dbReference type="ARBA" id="ARBA00029440"/>
    </source>
</evidence>
<evidence type="ECO:0000256" key="11">
    <source>
        <dbReference type="ARBA" id="ARBA00023002"/>
    </source>
</evidence>
<keyword evidence="12" id="KW-0408">Iron</keyword>
<accession>A0A0D5NFE7</accession>
<evidence type="ECO:0000256" key="15">
    <source>
        <dbReference type="ARBA" id="ARBA00023291"/>
    </source>
</evidence>
<evidence type="ECO:0000256" key="10">
    <source>
        <dbReference type="ARBA" id="ARBA00022962"/>
    </source>
</evidence>
<keyword evidence="14" id="KW-0314">Glutamate biosynthesis</keyword>
<dbReference type="PROSITE" id="PS51278">
    <property type="entry name" value="GATASE_TYPE_2"/>
    <property type="match status" value="1"/>
</dbReference>
<name>A0A0D5NFE7_9BACL</name>
<dbReference type="CDD" id="cd00713">
    <property type="entry name" value="GltS"/>
    <property type="match status" value="1"/>
</dbReference>
<keyword evidence="5" id="KW-0028">Amino-acid biosynthesis</keyword>
<evidence type="ECO:0000256" key="8">
    <source>
        <dbReference type="ARBA" id="ARBA00022723"/>
    </source>
</evidence>
<dbReference type="NCBIfam" id="NF008730">
    <property type="entry name" value="PRK11750.1"/>
    <property type="match status" value="1"/>
</dbReference>
<evidence type="ECO:0000313" key="19">
    <source>
        <dbReference type="EMBL" id="AJY73986.1"/>
    </source>
</evidence>
<organism evidence="19 20">
    <name type="scientific">Paenibacillus beijingensis</name>
    <dbReference type="NCBI Taxonomy" id="1126833"/>
    <lineage>
        <taxon>Bacteria</taxon>
        <taxon>Bacillati</taxon>
        <taxon>Bacillota</taxon>
        <taxon>Bacilli</taxon>
        <taxon>Bacillales</taxon>
        <taxon>Paenibacillaceae</taxon>
        <taxon>Paenibacillus</taxon>
    </lineage>
</organism>
<dbReference type="OrthoDB" id="9758182at2"/>
<dbReference type="RefSeq" id="WP_045669422.1">
    <property type="nucleotide sequence ID" value="NZ_CP011058.1"/>
</dbReference>
<evidence type="ECO:0000256" key="1">
    <source>
        <dbReference type="ARBA" id="ARBA00001917"/>
    </source>
</evidence>
<keyword evidence="6" id="KW-0285">Flavoprotein</keyword>
<sequence length="1535" mass="169423">MNKNILGLPPKQGLYDPQFEKDACGMGFVANIKGIKSHSIIRQALTVLENMEHRGGQGAEPNTGDGAGIMLQIPHAFFARELKKQEIELPEEGAYAVGMLFLPHDETVRRNQERILEDIIREEGQTLLGWRTVPTNDEKLGESAKKAMPYVRQVFVARSATLSEELAFERKLYVIRKRAELAIRYSGSEGGDMFYFPSFSSKKIVYKGMLTTEQVRSFYMELNDETMVTALALVHSRFSTNTFPSWERAHPYRYLIHNGEINTLRGNVNWMHARQALFASELFGEDLDKIKPIINPDGSDTAMFDNTLEFLYLSGRSLPHVMMMMVPEPWSNHETMSDEKKAFYEYHSTLMEPWDGPAAMAFTDGTQIGATLDRNGLRPARYYVTKDDVIILGSEAGTVPVAPENILYKDRLRPGRMLLVDTKAGRIVSDEEVKQAIVTEKPYRQWLDDNLIGLDDLPEEPHLPEPNHETVQQRQQAFGYTFEDLRKVLEPMAGSGVEPIGSMGYDAPLAVLSDRPQRLFNYFKQLFAQVTNPPIDAIREEIITATGTTLGAERNLLNPVPESARHIRLETPILSNEDFAKLRHVRRPGFKSITLPIFFPADQGEAGLRAAIKELCESADRVIAKGHNVLVLSDFGVDRENAAIPSLLAVSSLHHHLIRQGTRTKVSILLESGEPREVHHFALLLGYGVSAVNPYLAFETLDDMIGQGMLRGVTHEKAVKNFIKAATKGVTKILSKMGISTIQSYRGAQIFEAVGLQEELVDEYFTWTPSRIGGIGLDIIAQETLKHHNRAFSEQEGTEKELDSGGDYQWRKDGEDHLFSPQTIHTLQMASRANDYKLYKKFSSLVQGEDRKHLTLRSLLSFSKGRTPVPIEEVESVEEIFKRFKTGAMSFGSISKEAHESLAIAMNRIGGKSNTGEGGEDPARFTPDANGDSRRSAIKQVASGRFGVTSNYLVNADEIQIKMAQGAKPGEGGQLPGRKVYPWVAEVRGSTPGVGLISPPPHHDIYSIEDLAELIHDLKNANPRARINVKLVSEVGVGTIAAGVAKGRADVILVSGYDGGTGASPMASMRHAGMPWELGLAETHQTLMLNNLRDRVVVECDGKMMNGRDLAIATLLGAEEFGFSTAPLVVLGCVMMRVCQLDTCPVGVATQNPDLRKKFMGDPSHVVNYMRFVAMEMREIMAELGFRTINEMVGRSDVLETKELISHYKAKGVDLTALLHQPEVPQDAFRYCIQEQNHGLELSLDMQKLIPAAEAALESGEKVSGSFPICNTNRVVGTILGSEVTRRYGAAGLPEDTISFHFTGTAGQSFGAFVPNGITLSLEGDSNDYVGKGLSGGKIIVAPSPKATFVAEENVIIGNTAFYGATSGEAYVRGIAGERFAVRNSGVYVVVEGVGDHGCEYMTGGRVAVLGATGRNFAAGMSGGVAYVLDVNGDFHNQVNLEMVLVDRLEDEADIAELRSMVERHVEYTDSVVGKNVLNNWDSMLSRFVKVIPKDYKRMLEQIRKVEEEDGLRGEEALLAAFEANMRELARVGGN</sequence>
<feature type="region of interest" description="Disordered" evidence="17">
    <location>
        <begin position="909"/>
        <end position="933"/>
    </location>
</feature>
<dbReference type="Pfam" id="PF00310">
    <property type="entry name" value="GATase_2"/>
    <property type="match status" value="1"/>
</dbReference>
<evidence type="ECO:0000256" key="13">
    <source>
        <dbReference type="ARBA" id="ARBA00023014"/>
    </source>
</evidence>
<dbReference type="CDD" id="cd00982">
    <property type="entry name" value="gltB_C"/>
    <property type="match status" value="1"/>
</dbReference>
<dbReference type="HOGENOM" id="CLU_000422_8_2_9"/>
<dbReference type="CDD" id="cd02808">
    <property type="entry name" value="GltS_FMN"/>
    <property type="match status" value="1"/>
</dbReference>
<keyword evidence="7" id="KW-0288">FMN</keyword>
<dbReference type="FunFam" id="3.60.20.10:FF:000001">
    <property type="entry name" value="Glutamate synthase, large subunit"/>
    <property type="match status" value="1"/>
</dbReference>
<keyword evidence="9" id="KW-0274">FAD</keyword>
<comment type="pathway">
    <text evidence="16">Amino-acid biosynthesis.</text>
</comment>
<dbReference type="FunFam" id="3.20.20.70:FF:000031">
    <property type="entry name" value="Glutamate synthase 1 [NADH]"/>
    <property type="match status" value="1"/>
</dbReference>
<evidence type="ECO:0000256" key="17">
    <source>
        <dbReference type="SAM" id="MobiDB-lite"/>
    </source>
</evidence>
<evidence type="ECO:0000256" key="3">
    <source>
        <dbReference type="ARBA" id="ARBA00001974"/>
    </source>
</evidence>
<dbReference type="PANTHER" id="PTHR11938:SF133">
    <property type="entry name" value="GLUTAMATE SYNTHASE (NADH)"/>
    <property type="match status" value="1"/>
</dbReference>
<keyword evidence="20" id="KW-1185">Reference proteome</keyword>
<reference evidence="20" key="2">
    <citation type="submission" date="2015-03" db="EMBL/GenBank/DDBJ databases">
        <title>Genome sequence of Paenibacillus beijingensis strain DSM 24997T.</title>
        <authorList>
            <person name="Kwak Y."/>
            <person name="Shin J.-H."/>
        </authorList>
    </citation>
    <scope>NUCLEOTIDE SEQUENCE [LARGE SCALE GENOMIC DNA]</scope>
    <source>
        <strain evidence="20">DSM 24997</strain>
    </source>
</reference>
<comment type="similarity">
    <text evidence="4">Belongs to the glutamate synthase family.</text>
</comment>
<comment type="cofactor">
    <cofactor evidence="1">
        <name>FMN</name>
        <dbReference type="ChEBI" id="CHEBI:58210"/>
    </cofactor>
</comment>
<dbReference type="GO" id="GO:0046872">
    <property type="term" value="F:metal ion binding"/>
    <property type="evidence" value="ECO:0007669"/>
    <property type="project" value="UniProtKB-KW"/>
</dbReference>
<feature type="domain" description="Glutamine amidotransferase type-2" evidence="18">
    <location>
        <begin position="24"/>
        <end position="423"/>
    </location>
</feature>
<dbReference type="Gene3D" id="3.60.20.10">
    <property type="entry name" value="Glutamine Phosphoribosylpyrophosphate, subunit 1, domain 1"/>
    <property type="match status" value="1"/>
</dbReference>
<dbReference type="InterPro" id="IPR050711">
    <property type="entry name" value="ET-N_metabolism_enzyme"/>
</dbReference>
<dbReference type="SUPFAM" id="SSF69336">
    <property type="entry name" value="Alpha subunit of glutamate synthase, C-terminal domain"/>
    <property type="match status" value="1"/>
</dbReference>
<evidence type="ECO:0000259" key="18">
    <source>
        <dbReference type="PROSITE" id="PS51278"/>
    </source>
</evidence>
<dbReference type="FunFam" id="2.160.20.60:FF:000001">
    <property type="entry name" value="Glutamate synthase, large subunit"/>
    <property type="match status" value="1"/>
</dbReference>
<dbReference type="Pfam" id="PF01493">
    <property type="entry name" value="GXGXG"/>
    <property type="match status" value="1"/>
</dbReference>
<dbReference type="InterPro" id="IPR002932">
    <property type="entry name" value="Glu_synthdom"/>
</dbReference>
<keyword evidence="15" id="KW-0003">3Fe-4S</keyword>
<keyword evidence="13" id="KW-0411">Iron-sulfur</keyword>
<dbReference type="Gene3D" id="3.20.20.70">
    <property type="entry name" value="Aldolase class I"/>
    <property type="match status" value="2"/>
</dbReference>
<dbReference type="Pfam" id="PF04898">
    <property type="entry name" value="Glu_syn_central"/>
    <property type="match status" value="1"/>
</dbReference>
<comment type="cofactor">
    <cofactor evidence="2">
        <name>[3Fe-4S] cluster</name>
        <dbReference type="ChEBI" id="CHEBI:21137"/>
    </cofactor>
</comment>
<dbReference type="InterPro" id="IPR013785">
    <property type="entry name" value="Aldolase_TIM"/>
</dbReference>
<dbReference type="GO" id="GO:0015930">
    <property type="term" value="F:glutamate synthase activity"/>
    <property type="evidence" value="ECO:0007669"/>
    <property type="project" value="InterPro"/>
</dbReference>
<proteinExistence type="inferred from homology"/>
<dbReference type="InterPro" id="IPR002489">
    <property type="entry name" value="Glu_synth_asu_C"/>
</dbReference>
<dbReference type="PANTHER" id="PTHR11938">
    <property type="entry name" value="FAD NADPH DEHYDROGENASE/OXIDOREDUCTASE"/>
    <property type="match status" value="1"/>
</dbReference>
<evidence type="ECO:0000256" key="12">
    <source>
        <dbReference type="ARBA" id="ARBA00023004"/>
    </source>
</evidence>
<keyword evidence="8" id="KW-0479">Metal-binding</keyword>
<gene>
    <name evidence="19" type="ORF">VN24_04350</name>
</gene>
<dbReference type="KEGG" id="pbj:VN24_04350"/>